<keyword evidence="3" id="KW-1185">Reference proteome</keyword>
<evidence type="ECO:0000313" key="4">
    <source>
        <dbReference type="Proteomes" id="UP000239720"/>
    </source>
</evidence>
<evidence type="ECO:0000313" key="1">
    <source>
        <dbReference type="EMBL" id="AUG56061.1"/>
    </source>
</evidence>
<name>A0A2K9EHT3_9FIRM</name>
<dbReference type="OrthoDB" id="2023340at2"/>
<dbReference type="KEGG" id="hsc:HVS_00375"/>
<protein>
    <recommendedName>
        <fullName evidence="5">N-acetyltransferase domain-containing protein</fullName>
    </recommendedName>
</protein>
<dbReference type="RefSeq" id="WP_101298506.1">
    <property type="nucleotide sequence ID" value="NZ_CP025197.1"/>
</dbReference>
<dbReference type="PANTHER" id="PTHR41368:SF1">
    <property type="entry name" value="PROTEIN YGHO"/>
    <property type="match status" value="1"/>
</dbReference>
<evidence type="ECO:0008006" key="5">
    <source>
        <dbReference type="Google" id="ProtNLM"/>
    </source>
</evidence>
<dbReference type="EMBL" id="CP025197">
    <property type="protein sequence ID" value="AUG56061.1"/>
    <property type="molecule type" value="Genomic_DNA"/>
</dbReference>
<reference evidence="2 4" key="2">
    <citation type="journal article" date="2018" name="Syst. Appl. Microbiol.">
        <title>Characterization and high-quality draft genome sequence of Herbivorax saccincola A7, an anaerobic, alkaliphilic, thermophilic, cellulolytic, and xylanolytic bacterium.</title>
        <authorList>
            <person name="Aikawa S."/>
            <person name="Baramee S."/>
            <person name="Sermsathanaswadi J."/>
            <person name="Thianheng P."/>
            <person name="Tachaapaikoon C."/>
            <person name="Shikata A."/>
            <person name="Waeonukul R."/>
            <person name="Pason P."/>
            <person name="Ratanakhanokchai K."/>
            <person name="Kosugi A."/>
        </authorList>
    </citation>
    <scope>NUCLEOTIDE SEQUENCE [LARGE SCALE GENOMIC DNA]</scope>
    <source>
        <strain evidence="2 4">A7</strain>
    </source>
</reference>
<dbReference type="InterPro" id="IPR039968">
    <property type="entry name" value="BcerS-like"/>
</dbReference>
<evidence type="ECO:0000313" key="2">
    <source>
        <dbReference type="EMBL" id="PQQ65753.1"/>
    </source>
</evidence>
<evidence type="ECO:0000313" key="3">
    <source>
        <dbReference type="Proteomes" id="UP000233534"/>
    </source>
</evidence>
<proteinExistence type="predicted"/>
<dbReference type="SUPFAM" id="SSF55729">
    <property type="entry name" value="Acyl-CoA N-acyltransferases (Nat)"/>
    <property type="match status" value="1"/>
</dbReference>
<dbReference type="AlphaFoldDB" id="A0A2K9EHT3"/>
<accession>A0A2K9EHT3</accession>
<reference evidence="1 3" key="1">
    <citation type="submission" date="2017-12" db="EMBL/GenBank/DDBJ databases">
        <title>Complete genome sequence of Herbivorax saccincola GGR1, a novel Cellulosome-producing hydrolytic bacterium in a thermophilic biogas plant, established by Illumina and Nanopore MinION sequencing.</title>
        <authorList>
            <person name="Pechtl A."/>
            <person name="Ruckert C."/>
            <person name="Koeck D.E."/>
            <person name="Maus I."/>
            <person name="Winkler A."/>
            <person name="Kalinowski J."/>
            <person name="Puhler A."/>
            <person name="Schwarz W.W."/>
            <person name="Zverlov V.V."/>
            <person name="Schluter A."/>
            <person name="Liebl W."/>
        </authorList>
    </citation>
    <scope>NUCLEOTIDE SEQUENCE [LARGE SCALE GENOMIC DNA]</scope>
    <source>
        <strain evidence="1">GGR1</strain>
        <strain evidence="3">SR1</strain>
    </source>
</reference>
<sequence length="355" mass="42060">MEVIWFDGEKKYIEDFLALPKMLYGKKDIMQNESEERKLLTGKHVLNKYFKLYKLCAYDKEKIVGRLAVTIYPDDTNAYVGFFECINDEKCALLMFLEAEKLAREKGKTKMIGPMDASFWIKYRMKTNLFHRRPYFSEPYNKEYYLNLFLNNGYDIQERYISNIYSKLTAKNLEEGKIKERYEKFLKKGYKIVSLNKKTWDKTISEVYRLIMKLYSNFPVFKYISEEDFKKIYLPLKMILDMSMVKIAYYQNEAVGFFIGMPNYHNKLYKRINLLTLFEILKIKKKSTDYVMLYMGVDSSHPGLGKAMTYVIMKNLIERQATSIGALIKKGRAVEHYAQGAIEDQCEYVLLSKIL</sequence>
<dbReference type="InterPro" id="IPR016181">
    <property type="entry name" value="Acyl_CoA_acyltransferase"/>
</dbReference>
<dbReference type="Proteomes" id="UP000239720">
    <property type="component" value="Unassembled WGS sequence"/>
</dbReference>
<dbReference type="PANTHER" id="PTHR41368">
    <property type="entry name" value="PROTEIN YGHO"/>
    <property type="match status" value="1"/>
</dbReference>
<dbReference type="Proteomes" id="UP000233534">
    <property type="component" value="Chromosome"/>
</dbReference>
<dbReference type="EMBL" id="NEMB01000003">
    <property type="protein sequence ID" value="PQQ65753.1"/>
    <property type="molecule type" value="Genomic_DNA"/>
</dbReference>
<gene>
    <name evidence="2" type="ORF">B9R14_02530</name>
    <name evidence="1" type="ORF">HVS_00375</name>
</gene>
<organism evidence="1 3">
    <name type="scientific">Acetivibrio saccincola</name>
    <dbReference type="NCBI Taxonomy" id="1677857"/>
    <lineage>
        <taxon>Bacteria</taxon>
        <taxon>Bacillati</taxon>
        <taxon>Bacillota</taxon>
        <taxon>Clostridia</taxon>
        <taxon>Eubacteriales</taxon>
        <taxon>Oscillospiraceae</taxon>
        <taxon>Acetivibrio</taxon>
    </lineage>
</organism>